<dbReference type="RefSeq" id="WP_096446019.1">
    <property type="nucleotide sequence ID" value="NZ_JBHSOG010000060.1"/>
</dbReference>
<dbReference type="SUPFAM" id="SSF54373">
    <property type="entry name" value="FAD-linked reductases, C-terminal domain"/>
    <property type="match status" value="1"/>
</dbReference>
<evidence type="ECO:0000256" key="2">
    <source>
        <dbReference type="ARBA" id="ARBA00022603"/>
    </source>
</evidence>
<dbReference type="EMBL" id="JBHSOG010000060">
    <property type="protein sequence ID" value="MFC5770856.1"/>
    <property type="molecule type" value="Genomic_DNA"/>
</dbReference>
<dbReference type="NCBIfam" id="NF002481">
    <property type="entry name" value="PRK01747.1-2"/>
    <property type="match status" value="1"/>
</dbReference>
<comment type="catalytic activity">
    <reaction evidence="10">
        <text>5-aminomethyl-2-thiouridine(34) in tRNA + S-adenosyl-L-methionine = 5-methylaminomethyl-2-thiouridine(34) in tRNA + S-adenosyl-L-homocysteine + H(+)</text>
        <dbReference type="Rhea" id="RHEA:19569"/>
        <dbReference type="Rhea" id="RHEA-COMP:10195"/>
        <dbReference type="Rhea" id="RHEA-COMP:10197"/>
        <dbReference type="ChEBI" id="CHEBI:15378"/>
        <dbReference type="ChEBI" id="CHEBI:57856"/>
        <dbReference type="ChEBI" id="CHEBI:59789"/>
        <dbReference type="ChEBI" id="CHEBI:74454"/>
        <dbReference type="ChEBI" id="CHEBI:74455"/>
        <dbReference type="EC" id="2.1.1.61"/>
    </reaction>
</comment>
<dbReference type="InterPro" id="IPR006076">
    <property type="entry name" value="FAD-dep_OxRdtase"/>
</dbReference>
<evidence type="ECO:0000256" key="4">
    <source>
        <dbReference type="ARBA" id="ARBA00022679"/>
    </source>
</evidence>
<dbReference type="Pfam" id="PF05430">
    <property type="entry name" value="Methyltransf_30"/>
    <property type="match status" value="1"/>
</dbReference>
<dbReference type="InterPro" id="IPR047785">
    <property type="entry name" value="tRNA_MNMC2"/>
</dbReference>
<dbReference type="SUPFAM" id="SSF53335">
    <property type="entry name" value="S-adenosyl-L-methionine-dependent methyltransferases"/>
    <property type="match status" value="1"/>
</dbReference>
<comment type="subcellular location">
    <subcellularLocation>
        <location evidence="10">Cytoplasm</location>
    </subcellularLocation>
</comment>
<accession>A0ABW1AUF7</accession>
<keyword evidence="2 10" id="KW-0489">Methyltransferase</keyword>
<evidence type="ECO:0000256" key="5">
    <source>
        <dbReference type="ARBA" id="ARBA00022691"/>
    </source>
</evidence>
<comment type="cofactor">
    <cofactor evidence="10">
        <name>FAD</name>
        <dbReference type="ChEBI" id="CHEBI:57692"/>
    </cofactor>
</comment>
<comment type="function">
    <text evidence="10">Catalyzes the last two steps in the biosynthesis of 5-methylaminomethyl-2-thiouridine (mnm(5)s(2)U) at the wobble position (U34) in tRNA. Catalyzes the FAD-dependent demodification of cmnm(5)s(2)U34 to nm(5)s(2)U34, followed by the transfer of a methyl group from S-adenosyl-L-methionine to nm(5)s(2)U34, to form mnm(5)s(2)U34.</text>
</comment>
<keyword evidence="5 10" id="KW-0949">S-adenosyl-L-methionine</keyword>
<sequence length="637" mass="67504">MPITPARLSYAPDGTPYSSTFDDVYHSSDGGLGQARHVFLRGNGLPLRWAGRRRFVVLETGFGLGLNFLATWDAWRRDPRRCDRLHFVSFELHPLTVDDLARLHARWPEFTAPAAELRAAWPVPVPGMHRLHLDDGRVTLTLYFGDARDGLAQLDAKADALYLDGFSPAKNPDLWSARVFHLLARRSAPGATLATWSVAGEVREGLRRAGFAVRKTPGFGGKREMLQGSREDAAGEPAAPAEQPRHALVLGAGIAGSSVAERLAARGWTVDVVDAADAPGQGASGNHAGVLRPLPSLDDNRMGRLTRAGTLYGWRHIARLARLGLPVRAEACGVLHLARDEVQQAKMQAVAERLAQPPSHLRFVDAAAASALAGWPLPLGGWWFGDSGWVQPPSLCAANVAAHPGRIRSLFGHRVARLRHTGGEWQAIGDDGAAIAAAPVAILAAGSAIRGFAEAAALPVASARGQVSLLPAAGGSAPKVVVCRGGYVSPEVDGMRCAGASFDVDDDEPALREADHAGNLAKLEAMLPGYVATLPAFGMHGRVGFRPASPDRLPMVGGVPLPARPAHGTPLDAVARHPGLYAVSGYGARGLVWAALMAELLASHLEGEPLPLERDLVDAVDPARYLLRPAAAVRGED</sequence>
<keyword evidence="7 10" id="KW-0274">FAD</keyword>
<dbReference type="Pfam" id="PF01266">
    <property type="entry name" value="DAO"/>
    <property type="match status" value="1"/>
</dbReference>
<dbReference type="HAMAP" id="MF_01102">
    <property type="entry name" value="MnmC"/>
    <property type="match status" value="1"/>
</dbReference>
<feature type="domain" description="MnmC-like methyltransferase" evidence="12">
    <location>
        <begin position="109"/>
        <end position="230"/>
    </location>
</feature>
<dbReference type="InterPro" id="IPR029063">
    <property type="entry name" value="SAM-dependent_MTases_sf"/>
</dbReference>
<dbReference type="Gene3D" id="3.30.9.10">
    <property type="entry name" value="D-Amino Acid Oxidase, subunit A, domain 2"/>
    <property type="match status" value="1"/>
</dbReference>
<evidence type="ECO:0000256" key="7">
    <source>
        <dbReference type="ARBA" id="ARBA00022827"/>
    </source>
</evidence>
<comment type="similarity">
    <text evidence="10">In the C-terminal section; belongs to the DAO family.</text>
</comment>
<dbReference type="NCBIfam" id="NF033855">
    <property type="entry name" value="tRNA_MNMC2"/>
    <property type="match status" value="1"/>
</dbReference>
<evidence type="ECO:0000256" key="6">
    <source>
        <dbReference type="ARBA" id="ARBA00022694"/>
    </source>
</evidence>
<keyword evidence="8 10" id="KW-0560">Oxidoreductase</keyword>
<keyword evidence="9 10" id="KW-0511">Multifunctional enzyme</keyword>
<dbReference type="PANTHER" id="PTHR13847">
    <property type="entry name" value="SARCOSINE DEHYDROGENASE-RELATED"/>
    <property type="match status" value="1"/>
</dbReference>
<evidence type="ECO:0000256" key="9">
    <source>
        <dbReference type="ARBA" id="ARBA00023268"/>
    </source>
</evidence>
<dbReference type="NCBIfam" id="NF002483">
    <property type="entry name" value="PRK01747.1-4"/>
    <property type="match status" value="1"/>
</dbReference>
<comment type="similarity">
    <text evidence="10">In the N-terminal section; belongs to the methyltransferase superfamily. tRNA (mnm(5)s(2)U34)-methyltransferase family.</text>
</comment>
<dbReference type="EC" id="1.5.-.-" evidence="10"/>
<feature type="domain" description="FAD dependent oxidoreductase" evidence="11">
    <location>
        <begin position="247"/>
        <end position="602"/>
    </location>
</feature>
<name>A0ABW1AUF7_9RHOO</name>
<keyword evidence="6 10" id="KW-0819">tRNA processing</keyword>
<dbReference type="NCBIfam" id="TIGR03197">
    <property type="entry name" value="MnmC_Cterm"/>
    <property type="match status" value="1"/>
</dbReference>
<dbReference type="EC" id="2.1.1.61" evidence="10"/>
<dbReference type="Proteomes" id="UP001595974">
    <property type="component" value="Unassembled WGS sequence"/>
</dbReference>
<evidence type="ECO:0000259" key="11">
    <source>
        <dbReference type="Pfam" id="PF01266"/>
    </source>
</evidence>
<keyword evidence="14" id="KW-1185">Reference proteome</keyword>
<dbReference type="Gene3D" id="3.40.50.150">
    <property type="entry name" value="Vaccinia Virus protein VP39"/>
    <property type="match status" value="1"/>
</dbReference>
<evidence type="ECO:0000259" key="12">
    <source>
        <dbReference type="Pfam" id="PF05430"/>
    </source>
</evidence>
<dbReference type="Gene3D" id="3.50.50.60">
    <property type="entry name" value="FAD/NAD(P)-binding domain"/>
    <property type="match status" value="1"/>
</dbReference>
<evidence type="ECO:0000256" key="1">
    <source>
        <dbReference type="ARBA" id="ARBA00022490"/>
    </source>
</evidence>
<evidence type="ECO:0000256" key="10">
    <source>
        <dbReference type="HAMAP-Rule" id="MF_01102"/>
    </source>
</evidence>
<dbReference type="InterPro" id="IPR036188">
    <property type="entry name" value="FAD/NAD-bd_sf"/>
</dbReference>
<organism evidence="13 14">
    <name type="scientific">Thauera sinica</name>
    <dbReference type="NCBI Taxonomy" id="2665146"/>
    <lineage>
        <taxon>Bacteria</taxon>
        <taxon>Pseudomonadati</taxon>
        <taxon>Pseudomonadota</taxon>
        <taxon>Betaproteobacteria</taxon>
        <taxon>Rhodocyclales</taxon>
        <taxon>Zoogloeaceae</taxon>
        <taxon>Thauera</taxon>
    </lineage>
</organism>
<protein>
    <recommendedName>
        <fullName evidence="10">tRNA 5-methylaminomethyl-2-thiouridine biosynthesis bifunctional protein MnmC</fullName>
        <shortName evidence="10">tRNA mnm(5)s(2)U biosynthesis bifunctional protein</shortName>
    </recommendedName>
    <domain>
        <recommendedName>
            <fullName evidence="10">tRNA (mnm(5)s(2)U34)-methyltransferase</fullName>
            <ecNumber evidence="10">2.1.1.61</ecNumber>
        </recommendedName>
    </domain>
    <domain>
        <recommendedName>
            <fullName evidence="10">FAD-dependent cmnm(5)s(2)U34 oxidoreductase</fullName>
            <ecNumber evidence="10">1.5.-.-</ecNumber>
        </recommendedName>
    </domain>
</protein>
<evidence type="ECO:0000313" key="14">
    <source>
        <dbReference type="Proteomes" id="UP001595974"/>
    </source>
</evidence>
<dbReference type="InterPro" id="IPR017610">
    <property type="entry name" value="tRNA_S-uridine_synth_MnmC_C"/>
</dbReference>
<keyword evidence="1 10" id="KW-0963">Cytoplasm</keyword>
<dbReference type="InterPro" id="IPR008471">
    <property type="entry name" value="MnmC-like_methylTransf"/>
</dbReference>
<evidence type="ECO:0000256" key="3">
    <source>
        <dbReference type="ARBA" id="ARBA00022630"/>
    </source>
</evidence>
<comment type="caution">
    <text evidence="13">The sequence shown here is derived from an EMBL/GenBank/DDBJ whole genome shotgun (WGS) entry which is preliminary data.</text>
</comment>
<dbReference type="SUPFAM" id="SSF51905">
    <property type="entry name" value="FAD/NAD(P)-binding domain"/>
    <property type="match status" value="1"/>
</dbReference>
<dbReference type="PANTHER" id="PTHR13847:SF283">
    <property type="entry name" value="TRNA 5-METHYLAMINOMETHYL-2-THIOURIDINE BIOSYNTHESIS BIFUNCTIONAL PROTEIN MNMC"/>
    <property type="match status" value="1"/>
</dbReference>
<evidence type="ECO:0000313" key="13">
    <source>
        <dbReference type="EMBL" id="MFC5770856.1"/>
    </source>
</evidence>
<gene>
    <name evidence="10 13" type="primary">mnmC</name>
    <name evidence="13" type="ORF">ACFPTN_15860</name>
</gene>
<feature type="region of interest" description="FAD-dependent cmnm(5)s(2)U34 oxidoreductase" evidence="10">
    <location>
        <begin position="250"/>
        <end position="637"/>
    </location>
</feature>
<feature type="region of interest" description="tRNA (mnm(5)s(2)U34)-methyltransferase" evidence="10">
    <location>
        <begin position="1"/>
        <end position="231"/>
    </location>
</feature>
<reference evidence="14" key="1">
    <citation type="journal article" date="2019" name="Int. J. Syst. Evol. Microbiol.">
        <title>The Global Catalogue of Microorganisms (GCM) 10K type strain sequencing project: providing services to taxonomists for standard genome sequencing and annotation.</title>
        <authorList>
            <consortium name="The Broad Institute Genomics Platform"/>
            <consortium name="The Broad Institute Genome Sequencing Center for Infectious Disease"/>
            <person name="Wu L."/>
            <person name="Ma J."/>
        </authorList>
    </citation>
    <scope>NUCLEOTIDE SEQUENCE [LARGE SCALE GENOMIC DNA]</scope>
    <source>
        <strain evidence="14">SHR3</strain>
    </source>
</reference>
<keyword evidence="3 10" id="KW-0285">Flavoprotein</keyword>
<keyword evidence="4 10" id="KW-0808">Transferase</keyword>
<dbReference type="InterPro" id="IPR023032">
    <property type="entry name" value="tRNA_MAMT_biosynth_bifunc_MnmC"/>
</dbReference>
<evidence type="ECO:0000256" key="8">
    <source>
        <dbReference type="ARBA" id="ARBA00023002"/>
    </source>
</evidence>
<proteinExistence type="inferred from homology"/>